<evidence type="ECO:0000313" key="11">
    <source>
        <dbReference type="EMBL" id="CAE7903196.1"/>
    </source>
</evidence>
<dbReference type="PANTHER" id="PTHR47234:SF3">
    <property type="entry name" value="SECRETIN_TONB SHORT N-TERMINAL DOMAIN-CONTAINING PROTEIN"/>
    <property type="match status" value="1"/>
</dbReference>
<keyword evidence="6" id="KW-0998">Cell outer membrane</keyword>
<name>A0A813BE15_9DINO</name>
<gene>
    <name evidence="11" type="primary">btuB</name>
    <name evidence="10" type="ORF">SNEC2469_LOCUS2479</name>
    <name evidence="11" type="ORF">SNEC2469_LOCUS30486</name>
</gene>
<dbReference type="InterPro" id="IPR000531">
    <property type="entry name" value="Beta-barrel_TonB"/>
</dbReference>
<comment type="subcellular location">
    <subcellularLocation>
        <location evidence="1">Cell outer membrane</location>
        <topology evidence="1">Multi-pass membrane protein</topology>
    </subcellularLocation>
</comment>
<evidence type="ECO:0000259" key="8">
    <source>
        <dbReference type="Pfam" id="PF00593"/>
    </source>
</evidence>
<evidence type="ECO:0000256" key="2">
    <source>
        <dbReference type="ARBA" id="ARBA00022448"/>
    </source>
</evidence>
<dbReference type="Gene3D" id="2.40.170.20">
    <property type="entry name" value="TonB-dependent receptor, beta-barrel domain"/>
    <property type="match status" value="1"/>
</dbReference>
<keyword evidence="5" id="KW-0472">Membrane</keyword>
<dbReference type="AlphaFoldDB" id="A0A813BE15"/>
<feature type="region of interest" description="Disordered" evidence="7">
    <location>
        <begin position="221"/>
        <end position="254"/>
    </location>
</feature>
<keyword evidence="2" id="KW-0813">Transport</keyword>
<dbReference type="Pfam" id="PF07715">
    <property type="entry name" value="Plug"/>
    <property type="match status" value="1"/>
</dbReference>
<dbReference type="PANTHER" id="PTHR47234">
    <property type="match status" value="1"/>
</dbReference>
<dbReference type="InterPro" id="IPR039426">
    <property type="entry name" value="TonB-dep_rcpt-like"/>
</dbReference>
<dbReference type="Gene3D" id="2.170.130.10">
    <property type="entry name" value="TonB-dependent receptor, plug domain"/>
    <property type="match status" value="1"/>
</dbReference>
<dbReference type="Pfam" id="PF00593">
    <property type="entry name" value="TonB_dep_Rec_b-barrel"/>
    <property type="match status" value="1"/>
</dbReference>
<dbReference type="CDD" id="cd01347">
    <property type="entry name" value="ligand_gated_channel"/>
    <property type="match status" value="1"/>
</dbReference>
<keyword evidence="3" id="KW-0812">Transmembrane</keyword>
<dbReference type="InterPro" id="IPR037066">
    <property type="entry name" value="Plug_dom_sf"/>
</dbReference>
<evidence type="ECO:0000313" key="12">
    <source>
        <dbReference type="Proteomes" id="UP000601435"/>
    </source>
</evidence>
<evidence type="ECO:0000256" key="4">
    <source>
        <dbReference type="ARBA" id="ARBA00023077"/>
    </source>
</evidence>
<evidence type="ECO:0000256" key="3">
    <source>
        <dbReference type="ARBA" id="ARBA00022692"/>
    </source>
</evidence>
<dbReference type="EMBL" id="CAJNJA010006808">
    <property type="protein sequence ID" value="CAE7215850.1"/>
    <property type="molecule type" value="Genomic_DNA"/>
</dbReference>
<keyword evidence="12" id="KW-1185">Reference proteome</keyword>
<feature type="compositionally biased region" description="Polar residues" evidence="7">
    <location>
        <begin position="234"/>
        <end position="253"/>
    </location>
</feature>
<keyword evidence="4" id="KW-0798">TonB box</keyword>
<organism evidence="11 12">
    <name type="scientific">Symbiodinium necroappetens</name>
    <dbReference type="NCBI Taxonomy" id="1628268"/>
    <lineage>
        <taxon>Eukaryota</taxon>
        <taxon>Sar</taxon>
        <taxon>Alveolata</taxon>
        <taxon>Dinophyceae</taxon>
        <taxon>Suessiales</taxon>
        <taxon>Symbiodiniaceae</taxon>
        <taxon>Symbiodinium</taxon>
    </lineage>
</organism>
<feature type="domain" description="TonB-dependent receptor-like beta-barrel" evidence="8">
    <location>
        <begin position="330"/>
        <end position="780"/>
    </location>
</feature>
<evidence type="ECO:0000259" key="9">
    <source>
        <dbReference type="Pfam" id="PF07715"/>
    </source>
</evidence>
<feature type="domain" description="TonB-dependent receptor plug" evidence="9">
    <location>
        <begin position="37"/>
        <end position="157"/>
    </location>
</feature>
<reference evidence="11" key="1">
    <citation type="submission" date="2021-02" db="EMBL/GenBank/DDBJ databases">
        <authorList>
            <person name="Dougan E. K."/>
            <person name="Rhodes N."/>
            <person name="Thang M."/>
            <person name="Chan C."/>
        </authorList>
    </citation>
    <scope>NUCLEOTIDE SEQUENCE</scope>
</reference>
<evidence type="ECO:0000256" key="5">
    <source>
        <dbReference type="ARBA" id="ARBA00023136"/>
    </source>
</evidence>
<protein>
    <submittedName>
        <fullName evidence="11">BtuB protein</fullName>
    </submittedName>
</protein>
<dbReference type="OrthoDB" id="10059063at2759"/>
<dbReference type="Proteomes" id="UP000601435">
    <property type="component" value="Unassembled WGS sequence"/>
</dbReference>
<dbReference type="PROSITE" id="PS52016">
    <property type="entry name" value="TONB_DEPENDENT_REC_3"/>
    <property type="match status" value="1"/>
</dbReference>
<dbReference type="InterPro" id="IPR012910">
    <property type="entry name" value="Plug_dom"/>
</dbReference>
<comment type="caution">
    <text evidence="11">The sequence shown here is derived from an EMBL/GenBank/DDBJ whole genome shotgun (WGS) entry which is preliminary data.</text>
</comment>
<sequence length="821" mass="88978">MTATTGALPGIAQDAGLRPIEEVVVIGSRSREGRTNLETAVPIDVFNAEQLTSTGRLELNQALAAAVPSFNFNQTSINDGTDIVRPATLRGLQPDQTLVLLNGKRRHSSSLVNINGSVGRGSAAVDMNAIPISAISAVEVLRDGASAQYGSDAIAGVLNVRLKQDREGGGIDGFFGQYSTEINAADRNASDGETLKVSGWKGLPLGEEGYLTLAAEYKDREPSNRAGLDPRNQYPETPLSSGIQDPRNNSFNRLNHRYGNGNAEDFSFFANAGLPISETAELYAFGGYQDREADSPGFYRRAGDATVDFRSSPRNLTEIYPNGFLPTIIGEVTDISLAGGIRGNFGEWDYDASVTFGNNELEYSVEDSLNASLGPAVTQTKFDAGALEYQQIVVNADVTRDFDNLLPGLVTLSFGTEFREENFEISAGEPNSYIQGGYRGLLGVNFTAAQDPEADGVAFAGGSQVFAGFTPQSEVDEDRDSVSLYVDVEWTPNDQLLFGAAIRYEDYSDFGDETTGKFVARYDITESFAIRGGYSTGFRAPSLQQQFFTASSTNFIDGVPFEIGTFPAESAAAVALGGQSLDAETSDSISAGFVWRTATNFYLTVDFYQIEIEDQIFLTENLGGTEVEDVLTAAGVTGVSRVRFFQNGIETKTTGIDIVARFDLETNDMGSFEFSAGMNFSDVEVEKVPVNTVIPSLTLFSRDNRLTFEESAPQDKIILTMDWRYKAADVNVRATRYGEVVDPSNNPANDFTLDAEWIVDLSMNLAATDNINIGIGVDNVFDQYPTETPAGQSFNGIFPYSTRSPFGFAGRFAYLRAGFEW</sequence>
<evidence type="ECO:0000256" key="7">
    <source>
        <dbReference type="SAM" id="MobiDB-lite"/>
    </source>
</evidence>
<evidence type="ECO:0000256" key="1">
    <source>
        <dbReference type="ARBA" id="ARBA00004571"/>
    </source>
</evidence>
<dbReference type="InterPro" id="IPR036942">
    <property type="entry name" value="Beta-barrel_TonB_sf"/>
</dbReference>
<proteinExistence type="predicted"/>
<dbReference type="SUPFAM" id="SSF56935">
    <property type="entry name" value="Porins"/>
    <property type="match status" value="1"/>
</dbReference>
<evidence type="ECO:0000256" key="6">
    <source>
        <dbReference type="ARBA" id="ARBA00023237"/>
    </source>
</evidence>
<accession>A0A813BE15</accession>
<dbReference type="EMBL" id="CAJNJA010071251">
    <property type="protein sequence ID" value="CAE7903196.1"/>
    <property type="molecule type" value="Genomic_DNA"/>
</dbReference>
<evidence type="ECO:0000313" key="10">
    <source>
        <dbReference type="EMBL" id="CAE7215850.1"/>
    </source>
</evidence>